<feature type="transmembrane region" description="Helical" evidence="8">
    <location>
        <begin position="80"/>
        <end position="98"/>
    </location>
</feature>
<protein>
    <submittedName>
        <fullName evidence="10">ArnT family glycosyltransferase</fullName>
        <ecNumber evidence="10">2.4.-.-</ecNumber>
    </submittedName>
</protein>
<evidence type="ECO:0000256" key="1">
    <source>
        <dbReference type="ARBA" id="ARBA00004651"/>
    </source>
</evidence>
<dbReference type="PANTHER" id="PTHR33908">
    <property type="entry name" value="MANNOSYLTRANSFERASE YKCB-RELATED"/>
    <property type="match status" value="1"/>
</dbReference>
<reference evidence="11" key="1">
    <citation type="journal article" date="2019" name="Int. J. Syst. Evol. Microbiol.">
        <title>The Global Catalogue of Microorganisms (GCM) 10K type strain sequencing project: providing services to taxonomists for standard genome sequencing and annotation.</title>
        <authorList>
            <consortium name="The Broad Institute Genomics Platform"/>
            <consortium name="The Broad Institute Genome Sequencing Center for Infectious Disease"/>
            <person name="Wu L."/>
            <person name="Ma J."/>
        </authorList>
    </citation>
    <scope>NUCLEOTIDE SEQUENCE [LARGE SCALE GENOMIC DNA]</scope>
    <source>
        <strain evidence="11">CGMCC 1.13574</strain>
    </source>
</reference>
<evidence type="ECO:0000256" key="2">
    <source>
        <dbReference type="ARBA" id="ARBA00022475"/>
    </source>
</evidence>
<evidence type="ECO:0000256" key="4">
    <source>
        <dbReference type="ARBA" id="ARBA00022679"/>
    </source>
</evidence>
<evidence type="ECO:0000313" key="10">
    <source>
        <dbReference type="EMBL" id="MFC4727050.1"/>
    </source>
</evidence>
<organism evidence="10 11">
    <name type="scientific">Coralloluteibacterium thermophilum</name>
    <dbReference type="NCBI Taxonomy" id="2707049"/>
    <lineage>
        <taxon>Bacteria</taxon>
        <taxon>Pseudomonadati</taxon>
        <taxon>Pseudomonadota</taxon>
        <taxon>Gammaproteobacteria</taxon>
        <taxon>Lysobacterales</taxon>
        <taxon>Lysobacteraceae</taxon>
        <taxon>Coralloluteibacterium</taxon>
    </lineage>
</organism>
<evidence type="ECO:0000256" key="6">
    <source>
        <dbReference type="ARBA" id="ARBA00022989"/>
    </source>
</evidence>
<feature type="transmembrane region" description="Helical" evidence="8">
    <location>
        <begin position="274"/>
        <end position="296"/>
    </location>
</feature>
<dbReference type="Proteomes" id="UP001595892">
    <property type="component" value="Unassembled WGS sequence"/>
</dbReference>
<accession>A0ABV9NH61</accession>
<keyword evidence="11" id="KW-1185">Reference proteome</keyword>
<dbReference type="RefSeq" id="WP_377003047.1">
    <property type="nucleotide sequence ID" value="NZ_JBHSGG010000003.1"/>
</dbReference>
<sequence length="631" mass="66654">MTGIGLRRDAAGRAFLVLCALVFAAKVALASTLPLFGDEAFYWQESRHPAWAYSDLPGATAWLVWLGTAVGGDTLLGVRWPFLLMGAAIPFLVARIAAQLGGDAAGARAGALALLLPLSGTLGVLALPDVPMTFAAMLCLDAGARLLRGVTPGACAELAAGLALGALAHYRFALVVVAGATALLLSREGRAALRDPRVWTAVAIGAVAWIPLLAWNLQHGDVGLRFQLVDRHPWRLHAGGALFPFVQLVFVTPLLCVALVVALRDAWRGRGEALHAYLLGAGAVPVLGYGVLGFFADTERVSFHWALPGWLALLALAPAVLARWPRGWRRATWAVAGLGLAVALGYLLAAASPALRARLAGTTVYPDNFAGWRDVAAEVDAALERLPPETRLVVDNFMLAAQLGFARGDGGVEVLDHPLNHKHGRAPQLALWDHVVTAIDRREGPVLLAVEDTAQSPRLRLDWYGHLCAVAGIDVPPQVLNVDGGRKRFLLFPLPARAQATPAACVLPALAWIDVPAPGARVGRRFGVAGWAFKDGAGIARVEILLDGEPVAEAAYGAAAPHVAEFWRTSSDPAHPDVGFAGEVDVGERPDGAYRLGVRLHGRDGSSEDWPEQVVVVEGGEAGPAGTHRRD</sequence>
<dbReference type="InterPro" id="IPR038731">
    <property type="entry name" value="RgtA/B/C-like"/>
</dbReference>
<feature type="domain" description="Glycosyltransferase RgtA/B/C/D-like" evidence="9">
    <location>
        <begin position="59"/>
        <end position="215"/>
    </location>
</feature>
<evidence type="ECO:0000256" key="3">
    <source>
        <dbReference type="ARBA" id="ARBA00022676"/>
    </source>
</evidence>
<comment type="caution">
    <text evidence="10">The sequence shown here is derived from an EMBL/GenBank/DDBJ whole genome shotgun (WGS) entry which is preliminary data.</text>
</comment>
<gene>
    <name evidence="10" type="ORF">ACFO3Q_02560</name>
</gene>
<keyword evidence="5 8" id="KW-0812">Transmembrane</keyword>
<feature type="transmembrane region" description="Helical" evidence="8">
    <location>
        <begin position="198"/>
        <end position="218"/>
    </location>
</feature>
<keyword evidence="3 10" id="KW-0328">Glycosyltransferase</keyword>
<dbReference type="EC" id="2.4.-.-" evidence="10"/>
<dbReference type="Pfam" id="PF13231">
    <property type="entry name" value="PMT_2"/>
    <property type="match status" value="1"/>
</dbReference>
<feature type="transmembrane region" description="Helical" evidence="8">
    <location>
        <begin position="238"/>
        <end position="262"/>
    </location>
</feature>
<dbReference type="InterPro" id="IPR050297">
    <property type="entry name" value="LipidA_mod_glycosyltrf_83"/>
</dbReference>
<evidence type="ECO:0000259" key="9">
    <source>
        <dbReference type="Pfam" id="PF13231"/>
    </source>
</evidence>
<keyword evidence="7 8" id="KW-0472">Membrane</keyword>
<evidence type="ECO:0000256" key="5">
    <source>
        <dbReference type="ARBA" id="ARBA00022692"/>
    </source>
</evidence>
<evidence type="ECO:0000256" key="7">
    <source>
        <dbReference type="ARBA" id="ARBA00023136"/>
    </source>
</evidence>
<dbReference type="GO" id="GO:0016757">
    <property type="term" value="F:glycosyltransferase activity"/>
    <property type="evidence" value="ECO:0007669"/>
    <property type="project" value="UniProtKB-KW"/>
</dbReference>
<evidence type="ECO:0000256" key="8">
    <source>
        <dbReference type="SAM" id="Phobius"/>
    </source>
</evidence>
<name>A0ABV9NH61_9GAMM</name>
<dbReference type="PANTHER" id="PTHR33908:SF11">
    <property type="entry name" value="MEMBRANE PROTEIN"/>
    <property type="match status" value="1"/>
</dbReference>
<keyword evidence="4 10" id="KW-0808">Transferase</keyword>
<keyword evidence="6 8" id="KW-1133">Transmembrane helix</keyword>
<keyword evidence="2" id="KW-1003">Cell membrane</keyword>
<feature type="transmembrane region" description="Helical" evidence="8">
    <location>
        <begin position="110"/>
        <end position="128"/>
    </location>
</feature>
<evidence type="ECO:0000313" key="11">
    <source>
        <dbReference type="Proteomes" id="UP001595892"/>
    </source>
</evidence>
<dbReference type="EMBL" id="JBHSGG010000003">
    <property type="protein sequence ID" value="MFC4727050.1"/>
    <property type="molecule type" value="Genomic_DNA"/>
</dbReference>
<proteinExistence type="predicted"/>
<feature type="transmembrane region" description="Helical" evidence="8">
    <location>
        <begin position="333"/>
        <end position="355"/>
    </location>
</feature>
<comment type="subcellular location">
    <subcellularLocation>
        <location evidence="1">Cell membrane</location>
        <topology evidence="1">Multi-pass membrane protein</topology>
    </subcellularLocation>
</comment>
<feature type="transmembrane region" description="Helical" evidence="8">
    <location>
        <begin position="168"/>
        <end position="186"/>
    </location>
</feature>
<feature type="transmembrane region" description="Helical" evidence="8">
    <location>
        <begin position="302"/>
        <end position="321"/>
    </location>
</feature>